<dbReference type="AlphaFoldDB" id="A0A849L5H0"/>
<dbReference type="RefSeq" id="WP_171326225.1">
    <property type="nucleotide sequence ID" value="NZ_JABFBC010000002.1"/>
</dbReference>
<accession>A0A849L5H0</accession>
<evidence type="ECO:0008006" key="4">
    <source>
        <dbReference type="Google" id="ProtNLM"/>
    </source>
</evidence>
<proteinExistence type="predicted"/>
<comment type="caution">
    <text evidence="2">The sequence shown here is derived from an EMBL/GenBank/DDBJ whole genome shotgun (WGS) entry which is preliminary data.</text>
</comment>
<feature type="signal peptide" evidence="1">
    <location>
        <begin position="1"/>
        <end position="20"/>
    </location>
</feature>
<keyword evidence="1" id="KW-0732">Signal</keyword>
<reference evidence="2 3" key="1">
    <citation type="submission" date="2020-05" db="EMBL/GenBank/DDBJ databases">
        <title>Gimesia benthica sp. nov., a novel planctomycete isolated from a deep-sea water sample of the Northwest Indian Ocean.</title>
        <authorList>
            <person name="Wang J."/>
            <person name="Ruan C."/>
            <person name="Song L."/>
            <person name="Zhu Y."/>
            <person name="Li A."/>
            <person name="Zheng X."/>
            <person name="Wang L."/>
            <person name="Lu Z."/>
            <person name="Huang Y."/>
            <person name="Du W."/>
            <person name="Zhou Y."/>
            <person name="Huang L."/>
            <person name="Dai X."/>
        </authorList>
    </citation>
    <scope>NUCLEOTIDE SEQUENCE [LARGE SCALE GENOMIC DNA]</scope>
    <source>
        <strain evidence="2 3">YYQ-30</strain>
    </source>
</reference>
<feature type="chain" id="PRO_5032822625" description="Secreted protein" evidence="1">
    <location>
        <begin position="21"/>
        <end position="172"/>
    </location>
</feature>
<sequence>MRHLLLGAAAIMVVATPSPAQQIEEIGSIEIDLAGEAASKSTVIATVGDEVSPTAFLLLTVGGFSSLTLMSGDGNLAIDATFMSHAPGPQTALVSSAITYSKDGSMRVWTSEGAPEPLDLTFTDLTIDGRQGHAAGSFRGLLCFADGLGVEANPNDCNTVEGSFDTPFFVDQ</sequence>
<gene>
    <name evidence="2" type="ORF">HMH01_13140</name>
</gene>
<protein>
    <recommendedName>
        <fullName evidence="4">Secreted protein</fullName>
    </recommendedName>
</protein>
<keyword evidence="3" id="KW-1185">Reference proteome</keyword>
<evidence type="ECO:0000256" key="1">
    <source>
        <dbReference type="SAM" id="SignalP"/>
    </source>
</evidence>
<dbReference type="Proteomes" id="UP000572377">
    <property type="component" value="Unassembled WGS sequence"/>
</dbReference>
<dbReference type="EMBL" id="JABFBC010000002">
    <property type="protein sequence ID" value="NNU81381.1"/>
    <property type="molecule type" value="Genomic_DNA"/>
</dbReference>
<name>A0A849L5H0_9RHOB</name>
<organism evidence="2 3">
    <name type="scientific">Halovulum dunhuangense</name>
    <dbReference type="NCBI Taxonomy" id="1505036"/>
    <lineage>
        <taxon>Bacteria</taxon>
        <taxon>Pseudomonadati</taxon>
        <taxon>Pseudomonadota</taxon>
        <taxon>Alphaproteobacteria</taxon>
        <taxon>Rhodobacterales</taxon>
        <taxon>Paracoccaceae</taxon>
        <taxon>Halovulum</taxon>
    </lineage>
</organism>
<evidence type="ECO:0000313" key="3">
    <source>
        <dbReference type="Proteomes" id="UP000572377"/>
    </source>
</evidence>
<evidence type="ECO:0000313" key="2">
    <source>
        <dbReference type="EMBL" id="NNU81381.1"/>
    </source>
</evidence>